<feature type="signal peptide" evidence="1">
    <location>
        <begin position="1"/>
        <end position="19"/>
    </location>
</feature>
<name>A0A553BDE3_9FLAO</name>
<evidence type="ECO:0000313" key="4">
    <source>
        <dbReference type="Proteomes" id="UP000318528"/>
    </source>
</evidence>
<evidence type="ECO:0000313" key="2">
    <source>
        <dbReference type="EMBL" id="TRX05870.1"/>
    </source>
</evidence>
<dbReference type="Proteomes" id="UP000318669">
    <property type="component" value="Unassembled WGS sequence"/>
</dbReference>
<keyword evidence="4" id="KW-1185">Reference proteome</keyword>
<evidence type="ECO:0000313" key="5">
    <source>
        <dbReference type="Proteomes" id="UP000318669"/>
    </source>
</evidence>
<evidence type="ECO:0000256" key="1">
    <source>
        <dbReference type="SAM" id="SignalP"/>
    </source>
</evidence>
<dbReference type="AlphaFoldDB" id="A0A553BDE3"/>
<reference evidence="4 5" key="1">
    <citation type="submission" date="2019-07" db="EMBL/GenBank/DDBJ databases">
        <title>Novel species of Flavobacterium.</title>
        <authorList>
            <person name="Liu Q."/>
            <person name="Xin Y.-H."/>
        </authorList>
    </citation>
    <scope>NUCLEOTIDE SEQUENCE [LARGE SCALE GENOMIC DNA]</scope>
    <source>
        <strain evidence="2 4">GSP39</strain>
        <strain evidence="3 5">GSR22</strain>
    </source>
</reference>
<dbReference type="RefSeq" id="WP_143387468.1">
    <property type="nucleotide sequence ID" value="NZ_VJZL01000035.1"/>
</dbReference>
<sequence length="253" mass="29553">MKKLLLFIGLGILALNSCSKDNTETAISINKRPIIRNKNGVIFTYTYDGNKIIQCENNWGDKWVYTYTGDLITKEDNYNYNVLRRSYEHTYENNKIATSIVKDYDIPLLFKSKSVYTYTSDTSVMRQIYSYVNNGYVTNTWQKSSLVKYTLIDGHITIEEILKTDGTSNSTTVYEYDSKNNVFKNVLGFDKLIYKTDVSDDTKHNTINNITRYYYAPTYRELSFTFNYDTDNYPISKTWYNGNGISTETYTYQ</sequence>
<comment type="caution">
    <text evidence="3">The sequence shown here is derived from an EMBL/GenBank/DDBJ whole genome shotgun (WGS) entry which is preliminary data.</text>
</comment>
<gene>
    <name evidence="3" type="ORF">FNW11_14785</name>
    <name evidence="2" type="ORF">FNW12_09625</name>
</gene>
<accession>A0A553BDE3</accession>
<protein>
    <recommendedName>
        <fullName evidence="6">YD repeat-containing protein</fullName>
    </recommendedName>
</protein>
<dbReference type="EMBL" id="VJZL01000035">
    <property type="protein sequence ID" value="TRX06256.1"/>
    <property type="molecule type" value="Genomic_DNA"/>
</dbReference>
<dbReference type="OrthoDB" id="1376969at2"/>
<proteinExistence type="predicted"/>
<dbReference type="EMBL" id="VJZN01000014">
    <property type="protein sequence ID" value="TRX05870.1"/>
    <property type="molecule type" value="Genomic_DNA"/>
</dbReference>
<keyword evidence="1" id="KW-0732">Signal</keyword>
<organism evidence="3 5">
    <name type="scientific">Flavobacterium gawalongense</name>
    <dbReference type="NCBI Taxonomy" id="2594432"/>
    <lineage>
        <taxon>Bacteria</taxon>
        <taxon>Pseudomonadati</taxon>
        <taxon>Bacteroidota</taxon>
        <taxon>Flavobacteriia</taxon>
        <taxon>Flavobacteriales</taxon>
        <taxon>Flavobacteriaceae</taxon>
        <taxon>Flavobacterium</taxon>
    </lineage>
</organism>
<feature type="chain" id="PRO_5022015311" description="YD repeat-containing protein" evidence="1">
    <location>
        <begin position="20"/>
        <end position="253"/>
    </location>
</feature>
<evidence type="ECO:0008006" key="6">
    <source>
        <dbReference type="Google" id="ProtNLM"/>
    </source>
</evidence>
<evidence type="ECO:0000313" key="3">
    <source>
        <dbReference type="EMBL" id="TRX06256.1"/>
    </source>
</evidence>
<dbReference type="Proteomes" id="UP000318528">
    <property type="component" value="Unassembled WGS sequence"/>
</dbReference>